<keyword evidence="6" id="KW-1015">Disulfide bond</keyword>
<dbReference type="STRING" id="1314776.A0A166GML5"/>
<name>A0A166GML5_9AGAM</name>
<reference evidence="9 10" key="1">
    <citation type="journal article" date="2016" name="Mol. Biol. Evol.">
        <title>Comparative Genomics of Early-Diverging Mushroom-Forming Fungi Provides Insights into the Origins of Lignocellulose Decay Capabilities.</title>
        <authorList>
            <person name="Nagy L.G."/>
            <person name="Riley R."/>
            <person name="Tritt A."/>
            <person name="Adam C."/>
            <person name="Daum C."/>
            <person name="Floudas D."/>
            <person name="Sun H."/>
            <person name="Yadav J.S."/>
            <person name="Pangilinan J."/>
            <person name="Larsson K.H."/>
            <person name="Matsuura K."/>
            <person name="Barry K."/>
            <person name="Labutti K."/>
            <person name="Kuo R."/>
            <person name="Ohm R.A."/>
            <person name="Bhattacharya S.S."/>
            <person name="Shirouzu T."/>
            <person name="Yoshinaga Y."/>
            <person name="Martin F.M."/>
            <person name="Grigoriev I.V."/>
            <person name="Hibbett D.S."/>
        </authorList>
    </citation>
    <scope>NUCLEOTIDE SEQUENCE [LARGE SCALE GENOMIC DNA]</scope>
    <source>
        <strain evidence="9 10">HHB10207 ss-3</strain>
    </source>
</reference>
<organism evidence="9 10">
    <name type="scientific">Sistotremastrum suecicum HHB10207 ss-3</name>
    <dbReference type="NCBI Taxonomy" id="1314776"/>
    <lineage>
        <taxon>Eukaryota</taxon>
        <taxon>Fungi</taxon>
        <taxon>Dikarya</taxon>
        <taxon>Basidiomycota</taxon>
        <taxon>Agaricomycotina</taxon>
        <taxon>Agaricomycetes</taxon>
        <taxon>Sistotremastrales</taxon>
        <taxon>Sistotremastraceae</taxon>
        <taxon>Sistotremastrum</taxon>
    </lineage>
</organism>
<feature type="compositionally biased region" description="Low complexity" evidence="7">
    <location>
        <begin position="124"/>
        <end position="170"/>
    </location>
</feature>
<dbReference type="SUPFAM" id="SSF50630">
    <property type="entry name" value="Acid proteases"/>
    <property type="match status" value="1"/>
</dbReference>
<sequence length="641" mass="66570">MVKIPIRTLHASHYDKRSPIPPVIRHQQHANRAQRRYAAITGGTPPSDEELTANLKRAIDHFRLGLAAAGVKHDKRYVVLPRRADQQGESGSIDELSPSLHFRLGLAAAGRQPGSDITRRDVGSDSSGPSSGDNQSFSPDGNTQGTSSSSDSSQGVSSSSTNQGVGSVNSQNIGSTSTNQGISSTDSQGVSSSSNSQGISSTDSQRVSSSGSSQGSGSDDSENVGQTPVHHTKSHKKSKSEKTRRAPKKDQKGVKADVVGSTTDTVNATSTVSDTADTVENTGVSSVVIEAEEGSTLTQANPPSDSNTIGLDIDSNDLGYVGQIQIGTPPRNFLLLMDSGSADLWVGSENCQSSAGGGCGNHTFLGSTSSSSFQQGDTSFAVYYGSGNVSGTTCVDNLSIAGLPLVQHQFGTADTESASFASNNVPFDGIMGLGQGILSKQGVPTPVESLKTNGEIPARITSFKIPRLADGLNDGEVTFGALDPSKFDAQTLTPVPNINKNGFWEAPMSVLVNGQPVITGARSSILDTGTTVICAPPDDVDAIHAAIAGAQKQPNGSFTVPCTLNDTVTLTFNGQPFDIDPRDIASFPVNVLDPAGECMSGIVPANGSTSSTQWLTGDVFLKNAYFSVDEDKNTISLAKLT</sequence>
<evidence type="ECO:0000256" key="6">
    <source>
        <dbReference type="PIRSR" id="PIRSR601461-2"/>
    </source>
</evidence>
<feature type="active site" evidence="5">
    <location>
        <position position="527"/>
    </location>
</feature>
<evidence type="ECO:0000256" key="5">
    <source>
        <dbReference type="PIRSR" id="PIRSR601461-1"/>
    </source>
</evidence>
<dbReference type="Proteomes" id="UP000076798">
    <property type="component" value="Unassembled WGS sequence"/>
</dbReference>
<feature type="active site" evidence="5">
    <location>
        <position position="338"/>
    </location>
</feature>
<feature type="compositionally biased region" description="Basic residues" evidence="7">
    <location>
        <begin position="230"/>
        <end position="239"/>
    </location>
</feature>
<keyword evidence="3" id="KW-0064">Aspartyl protease</keyword>
<feature type="compositionally biased region" description="Basic and acidic residues" evidence="7">
    <location>
        <begin position="240"/>
        <end position="255"/>
    </location>
</feature>
<evidence type="ECO:0000256" key="1">
    <source>
        <dbReference type="ARBA" id="ARBA00007447"/>
    </source>
</evidence>
<dbReference type="PANTHER" id="PTHR47966">
    <property type="entry name" value="BETA-SITE APP-CLEAVING ENZYME, ISOFORM A-RELATED"/>
    <property type="match status" value="1"/>
</dbReference>
<evidence type="ECO:0000256" key="2">
    <source>
        <dbReference type="ARBA" id="ARBA00022670"/>
    </source>
</evidence>
<feature type="disulfide bond" evidence="6">
    <location>
        <begin position="562"/>
        <end position="598"/>
    </location>
</feature>
<dbReference type="Gene3D" id="2.40.70.10">
    <property type="entry name" value="Acid Proteases"/>
    <property type="match status" value="2"/>
</dbReference>
<feature type="region of interest" description="Disordered" evidence="7">
    <location>
        <begin position="111"/>
        <end position="262"/>
    </location>
</feature>
<feature type="compositionally biased region" description="Low complexity" evidence="7">
    <location>
        <begin position="182"/>
        <end position="218"/>
    </location>
</feature>
<keyword evidence="10" id="KW-1185">Reference proteome</keyword>
<dbReference type="Pfam" id="PF00026">
    <property type="entry name" value="Asp"/>
    <property type="match status" value="1"/>
</dbReference>
<dbReference type="InterPro" id="IPR033121">
    <property type="entry name" value="PEPTIDASE_A1"/>
</dbReference>
<evidence type="ECO:0000256" key="7">
    <source>
        <dbReference type="SAM" id="MobiDB-lite"/>
    </source>
</evidence>
<feature type="disulfide bond" evidence="6">
    <location>
        <begin position="351"/>
        <end position="359"/>
    </location>
</feature>
<evidence type="ECO:0000313" key="10">
    <source>
        <dbReference type="Proteomes" id="UP000076798"/>
    </source>
</evidence>
<gene>
    <name evidence="9" type="ORF">SISSUDRAFT_1042360</name>
</gene>
<dbReference type="OrthoDB" id="2747330at2759"/>
<protein>
    <submittedName>
        <fullName evidence="9">Acid protease</fullName>
    </submittedName>
</protein>
<evidence type="ECO:0000259" key="8">
    <source>
        <dbReference type="PROSITE" id="PS51767"/>
    </source>
</evidence>
<feature type="compositionally biased region" description="Polar residues" evidence="7">
    <location>
        <begin position="171"/>
        <end position="181"/>
    </location>
</feature>
<dbReference type="InterPro" id="IPR034164">
    <property type="entry name" value="Pepsin-like_dom"/>
</dbReference>
<dbReference type="GO" id="GO:0004190">
    <property type="term" value="F:aspartic-type endopeptidase activity"/>
    <property type="evidence" value="ECO:0007669"/>
    <property type="project" value="UniProtKB-KW"/>
</dbReference>
<proteinExistence type="inferred from homology"/>
<dbReference type="FunFam" id="2.40.70.10:FF:000115">
    <property type="entry name" value="Lysosomal aspartic protease"/>
    <property type="match status" value="1"/>
</dbReference>
<keyword evidence="4" id="KW-0378">Hydrolase</keyword>
<comment type="similarity">
    <text evidence="1">Belongs to the peptidase A1 family.</text>
</comment>
<dbReference type="CDD" id="cd05471">
    <property type="entry name" value="pepsin_like"/>
    <property type="match status" value="1"/>
</dbReference>
<dbReference type="PRINTS" id="PR00792">
    <property type="entry name" value="PEPSIN"/>
</dbReference>
<evidence type="ECO:0000313" key="9">
    <source>
        <dbReference type="EMBL" id="KZT41830.1"/>
    </source>
</evidence>
<dbReference type="GO" id="GO:0006508">
    <property type="term" value="P:proteolysis"/>
    <property type="evidence" value="ECO:0007669"/>
    <property type="project" value="UniProtKB-KW"/>
</dbReference>
<feature type="domain" description="Peptidase A1" evidence="8">
    <location>
        <begin position="320"/>
        <end position="638"/>
    </location>
</feature>
<evidence type="ECO:0000256" key="3">
    <source>
        <dbReference type="ARBA" id="ARBA00022750"/>
    </source>
</evidence>
<evidence type="ECO:0000256" key="4">
    <source>
        <dbReference type="ARBA" id="ARBA00022801"/>
    </source>
</evidence>
<dbReference type="PANTHER" id="PTHR47966:SF75">
    <property type="entry name" value="ENDOPEPTIDASE (CTSD), PUTATIVE (AFU_ORTHOLOGUE AFUA_4G07040)-RELATED"/>
    <property type="match status" value="1"/>
</dbReference>
<dbReference type="InterPro" id="IPR021109">
    <property type="entry name" value="Peptidase_aspartic_dom_sf"/>
</dbReference>
<keyword evidence="2 9" id="KW-0645">Protease</keyword>
<accession>A0A166GML5</accession>
<dbReference type="EMBL" id="KV428018">
    <property type="protein sequence ID" value="KZT41830.1"/>
    <property type="molecule type" value="Genomic_DNA"/>
</dbReference>
<dbReference type="PROSITE" id="PS51767">
    <property type="entry name" value="PEPTIDASE_A1"/>
    <property type="match status" value="1"/>
</dbReference>
<dbReference type="InterPro" id="IPR001461">
    <property type="entry name" value="Aspartic_peptidase_A1"/>
</dbReference>
<dbReference type="AlphaFoldDB" id="A0A166GML5"/>